<evidence type="ECO:0000256" key="1">
    <source>
        <dbReference type="SAM" id="MobiDB-lite"/>
    </source>
</evidence>
<feature type="chain" id="PRO_5046827648" evidence="2">
    <location>
        <begin position="27"/>
        <end position="339"/>
    </location>
</feature>
<feature type="region of interest" description="Disordered" evidence="1">
    <location>
        <begin position="299"/>
        <end position="339"/>
    </location>
</feature>
<feature type="compositionally biased region" description="Basic residues" evidence="1">
    <location>
        <begin position="315"/>
        <end position="330"/>
    </location>
</feature>
<name>A0ABU8U0I7_9ACTN</name>
<dbReference type="InterPro" id="IPR011048">
    <property type="entry name" value="Haem_d1_sf"/>
</dbReference>
<organism evidence="3 4">
    <name type="scientific">Streptomyces caledonius</name>
    <dbReference type="NCBI Taxonomy" id="3134107"/>
    <lineage>
        <taxon>Bacteria</taxon>
        <taxon>Bacillati</taxon>
        <taxon>Actinomycetota</taxon>
        <taxon>Actinomycetes</taxon>
        <taxon>Kitasatosporales</taxon>
        <taxon>Streptomycetaceae</taxon>
        <taxon>Streptomyces</taxon>
    </lineage>
</organism>
<reference evidence="3 4" key="1">
    <citation type="submission" date="2024-03" db="EMBL/GenBank/DDBJ databases">
        <title>Novel Streptomyces species of biotechnological and ecological value are a feature of Machair soil.</title>
        <authorList>
            <person name="Prole J.R."/>
            <person name="Goodfellow M."/>
            <person name="Allenby N."/>
            <person name="Ward A.C."/>
        </authorList>
    </citation>
    <scope>NUCLEOTIDE SEQUENCE [LARGE SCALE GENOMIC DNA]</scope>
    <source>
        <strain evidence="3 4">MS1.HAVA.3</strain>
    </source>
</reference>
<comment type="caution">
    <text evidence="3">The sequence shown here is derived from an EMBL/GenBank/DDBJ whole genome shotgun (WGS) entry which is preliminary data.</text>
</comment>
<dbReference type="Proteomes" id="UP001382904">
    <property type="component" value="Unassembled WGS sequence"/>
</dbReference>
<evidence type="ECO:0000313" key="3">
    <source>
        <dbReference type="EMBL" id="MEJ8641389.1"/>
    </source>
</evidence>
<sequence length="339" mass="34698">MSRLLTPPRAAALATAALATILPAVAWMAGATASPAPSAAVAAAEALAPEKKCTLPGGLAELSGLAMSRKHPGVFYAVNDSGNTNQVFAIDCNGATGRLVATFTVSGVGNTDWEGLALGKDASGGPAVLVGDIGDNFSGRAEITVHGFAEPDQLANATVTPVTYRFSYADGRHDAESLLADPVTGRLYVASKLIGAAGQLYQAPLPPVTGQVNTLTAVRPGPVFATDGAFSPSGASYTLRSGGPLGANTASVYDTAGVKLADVALPAQSQGETVTYADCANLLVGSENDTQIWRVPLPPEATPGCGTTPTPPRLLPRHLRRLPRRPRPRLLPRPPLPVA</sequence>
<feature type="signal peptide" evidence="2">
    <location>
        <begin position="1"/>
        <end position="26"/>
    </location>
</feature>
<keyword evidence="4" id="KW-1185">Reference proteome</keyword>
<accession>A0ABU8U0I7</accession>
<keyword evidence="2" id="KW-0732">Signal</keyword>
<dbReference type="EMBL" id="JBBKAM010000002">
    <property type="protein sequence ID" value="MEJ8641389.1"/>
    <property type="molecule type" value="Genomic_DNA"/>
</dbReference>
<proteinExistence type="predicted"/>
<evidence type="ECO:0000256" key="2">
    <source>
        <dbReference type="SAM" id="SignalP"/>
    </source>
</evidence>
<gene>
    <name evidence="3" type="ORF">WKI68_07695</name>
</gene>
<evidence type="ECO:0000313" key="4">
    <source>
        <dbReference type="Proteomes" id="UP001382904"/>
    </source>
</evidence>
<dbReference type="SUPFAM" id="SSF51004">
    <property type="entry name" value="C-terminal (heme d1) domain of cytochrome cd1-nitrite reductase"/>
    <property type="match status" value="1"/>
</dbReference>
<protein>
    <submittedName>
        <fullName evidence="3">Uncharacterized protein</fullName>
    </submittedName>
</protein>